<name>A0A8S2V4J2_9BILA</name>
<evidence type="ECO:0000313" key="3">
    <source>
        <dbReference type="Proteomes" id="UP000682733"/>
    </source>
</evidence>
<evidence type="ECO:0000313" key="2">
    <source>
        <dbReference type="EMBL" id="CAF4371156.1"/>
    </source>
</evidence>
<organism evidence="2 3">
    <name type="scientific">Didymodactylos carnosus</name>
    <dbReference type="NCBI Taxonomy" id="1234261"/>
    <lineage>
        <taxon>Eukaryota</taxon>
        <taxon>Metazoa</taxon>
        <taxon>Spiralia</taxon>
        <taxon>Gnathifera</taxon>
        <taxon>Rotifera</taxon>
        <taxon>Eurotatoria</taxon>
        <taxon>Bdelloidea</taxon>
        <taxon>Philodinida</taxon>
        <taxon>Philodinidae</taxon>
        <taxon>Didymodactylos</taxon>
    </lineage>
</organism>
<gene>
    <name evidence="1" type="ORF">OVA965_LOCUS40596</name>
    <name evidence="2" type="ORF">TMI583_LOCUS42055</name>
</gene>
<protein>
    <submittedName>
        <fullName evidence="2">Uncharacterized protein</fullName>
    </submittedName>
</protein>
<feature type="non-terminal residue" evidence="2">
    <location>
        <position position="1"/>
    </location>
</feature>
<sequence>IYIYYGGVLQDATQNHGGIYLNVNTSVVLSSGGQFVTQGPSYYFIYYLQISVVIDRLQFGRQSNLTLYGPYSIVVAWNGQVYDNGTLRTLTTSTSSTTLRIST</sequence>
<dbReference type="EMBL" id="CAJOBA010067406">
    <property type="protein sequence ID" value="CAF4371156.1"/>
    <property type="molecule type" value="Genomic_DNA"/>
</dbReference>
<proteinExistence type="predicted"/>
<accession>A0A8S2V4J2</accession>
<dbReference type="Proteomes" id="UP000682733">
    <property type="component" value="Unassembled WGS sequence"/>
</dbReference>
<dbReference type="EMBL" id="CAJNOK010044519">
    <property type="protein sequence ID" value="CAF1574861.1"/>
    <property type="molecule type" value="Genomic_DNA"/>
</dbReference>
<feature type="non-terminal residue" evidence="2">
    <location>
        <position position="103"/>
    </location>
</feature>
<reference evidence="2" key="1">
    <citation type="submission" date="2021-02" db="EMBL/GenBank/DDBJ databases">
        <authorList>
            <person name="Nowell W R."/>
        </authorList>
    </citation>
    <scope>NUCLEOTIDE SEQUENCE</scope>
</reference>
<dbReference type="AlphaFoldDB" id="A0A8S2V4J2"/>
<comment type="caution">
    <text evidence="2">The sequence shown here is derived from an EMBL/GenBank/DDBJ whole genome shotgun (WGS) entry which is preliminary data.</text>
</comment>
<dbReference type="Proteomes" id="UP000677228">
    <property type="component" value="Unassembled WGS sequence"/>
</dbReference>
<evidence type="ECO:0000313" key="1">
    <source>
        <dbReference type="EMBL" id="CAF1574861.1"/>
    </source>
</evidence>